<name>A0ABR1SCC1_9PEZI</name>
<proteinExistence type="predicted"/>
<dbReference type="Proteomes" id="UP001444661">
    <property type="component" value="Unassembled WGS sequence"/>
</dbReference>
<comment type="caution">
    <text evidence="1">The sequence shown here is derived from an EMBL/GenBank/DDBJ whole genome shotgun (WGS) entry which is preliminary data.</text>
</comment>
<gene>
    <name evidence="1" type="ORF">PG993_010788</name>
</gene>
<keyword evidence="2" id="KW-1185">Reference proteome</keyword>
<dbReference type="EMBL" id="JAQQWK010000010">
    <property type="protein sequence ID" value="KAK8029497.1"/>
    <property type="molecule type" value="Genomic_DNA"/>
</dbReference>
<accession>A0ABR1SCC1</accession>
<protein>
    <submittedName>
        <fullName evidence="1">Uncharacterized protein</fullName>
    </submittedName>
</protein>
<evidence type="ECO:0000313" key="1">
    <source>
        <dbReference type="EMBL" id="KAK8029497.1"/>
    </source>
</evidence>
<sequence length="247" mass="28402">MTRLFNISKDFHELITDHLSAISPMSLLKCFRANEQSLSVTSTRKANAILWGKVFKDESWIRSVMDKTYPDSSFQPIPILIGANLDKVLFGTEANHELQLIVNDWGGDVQNKSFFFQCLQDHDYDPEKKVVHFKESGLRLHVVDVVQPGEMILTAKPAELFRSHDGVQATYALYYGEEHPVLIPCGGGRLSKKGRVKIEDVCTILMKDRNGKKMHISWRNPSSRKKIEPVTWIELDDRKWPTGWRYI</sequence>
<organism evidence="1 2">
    <name type="scientific">Apiospora rasikravindrae</name>
    <dbReference type="NCBI Taxonomy" id="990691"/>
    <lineage>
        <taxon>Eukaryota</taxon>
        <taxon>Fungi</taxon>
        <taxon>Dikarya</taxon>
        <taxon>Ascomycota</taxon>
        <taxon>Pezizomycotina</taxon>
        <taxon>Sordariomycetes</taxon>
        <taxon>Xylariomycetidae</taxon>
        <taxon>Amphisphaeriales</taxon>
        <taxon>Apiosporaceae</taxon>
        <taxon>Apiospora</taxon>
    </lineage>
</organism>
<evidence type="ECO:0000313" key="2">
    <source>
        <dbReference type="Proteomes" id="UP001444661"/>
    </source>
</evidence>
<reference evidence="1 2" key="1">
    <citation type="submission" date="2023-01" db="EMBL/GenBank/DDBJ databases">
        <title>Analysis of 21 Apiospora genomes using comparative genomics revels a genus with tremendous synthesis potential of carbohydrate active enzymes and secondary metabolites.</title>
        <authorList>
            <person name="Sorensen T."/>
        </authorList>
    </citation>
    <scope>NUCLEOTIDE SEQUENCE [LARGE SCALE GENOMIC DNA]</scope>
    <source>
        <strain evidence="1 2">CBS 33761</strain>
    </source>
</reference>